<dbReference type="PROSITE" id="PS51819">
    <property type="entry name" value="VOC"/>
    <property type="match status" value="2"/>
</dbReference>
<dbReference type="CDD" id="cd07247">
    <property type="entry name" value="SgaA_N_like"/>
    <property type="match status" value="1"/>
</dbReference>
<feature type="domain" description="VOC" evidence="1">
    <location>
        <begin position="12"/>
        <end position="126"/>
    </location>
</feature>
<dbReference type="RefSeq" id="WP_311619440.1">
    <property type="nucleotide sequence ID" value="NZ_JAVREV010000012.1"/>
</dbReference>
<keyword evidence="3" id="KW-1185">Reference proteome</keyword>
<comment type="caution">
    <text evidence="2">The sequence shown here is derived from an EMBL/GenBank/DDBJ whole genome shotgun (WGS) entry which is preliminary data.</text>
</comment>
<dbReference type="InterPro" id="IPR037523">
    <property type="entry name" value="VOC_core"/>
</dbReference>
<dbReference type="InterPro" id="IPR004360">
    <property type="entry name" value="Glyas_Fos-R_dOase_dom"/>
</dbReference>
<feature type="domain" description="VOC" evidence="1">
    <location>
        <begin position="140"/>
        <end position="257"/>
    </location>
</feature>
<gene>
    <name evidence="2" type="ORF">RM779_21885</name>
</gene>
<accession>A0ABU2S974</accession>
<evidence type="ECO:0000313" key="3">
    <source>
        <dbReference type="Proteomes" id="UP001183615"/>
    </source>
</evidence>
<dbReference type="PANTHER" id="PTHR33993">
    <property type="entry name" value="GLYOXALASE-RELATED"/>
    <property type="match status" value="1"/>
</dbReference>
<evidence type="ECO:0000313" key="2">
    <source>
        <dbReference type="EMBL" id="MDT0445231.1"/>
    </source>
</evidence>
<dbReference type="InterPro" id="IPR029068">
    <property type="entry name" value="Glyas_Bleomycin-R_OHBP_Dase"/>
</dbReference>
<dbReference type="Pfam" id="PF00903">
    <property type="entry name" value="Glyoxalase"/>
    <property type="match status" value="2"/>
</dbReference>
<reference evidence="3" key="1">
    <citation type="submission" date="2023-07" db="EMBL/GenBank/DDBJ databases">
        <title>30 novel species of actinomycetes from the DSMZ collection.</title>
        <authorList>
            <person name="Nouioui I."/>
        </authorList>
    </citation>
    <scope>NUCLEOTIDE SEQUENCE [LARGE SCALE GENOMIC DNA]</scope>
    <source>
        <strain evidence="3">DSM 41886</strain>
    </source>
</reference>
<organism evidence="2 3">
    <name type="scientific">Streptomyces johnsoniae</name>
    <dbReference type="NCBI Taxonomy" id="3075532"/>
    <lineage>
        <taxon>Bacteria</taxon>
        <taxon>Bacillati</taxon>
        <taxon>Actinomycetota</taxon>
        <taxon>Actinomycetes</taxon>
        <taxon>Kitasatosporales</taxon>
        <taxon>Streptomycetaceae</taxon>
        <taxon>Streptomyces</taxon>
    </lineage>
</organism>
<name>A0ABU2S974_9ACTN</name>
<proteinExistence type="predicted"/>
<dbReference type="PANTHER" id="PTHR33993:SF10">
    <property type="entry name" value="CONSERVED PROTEIN"/>
    <property type="match status" value="1"/>
</dbReference>
<evidence type="ECO:0000259" key="1">
    <source>
        <dbReference type="PROSITE" id="PS51819"/>
    </source>
</evidence>
<dbReference type="EMBL" id="JAVREV010000012">
    <property type="protein sequence ID" value="MDT0445231.1"/>
    <property type="molecule type" value="Genomic_DNA"/>
</dbReference>
<sequence length="270" mass="28431">MSDLVAGFSAGTPCWADATVPDVAAGKRFYEQLFGWSFGTDSAEYGGYAQATLDGRAVAALAPQMAGQDVPPSWTLYLASPDAAATAERVREHGGRVLMEPMEVGEFGRMVTAADPGGVLFGVWEAGSHHGFERRDEPGTFCWAELVTRDPAAADAFFPAVFPYDVQRMEDPDASLDYKVYGFGGTPALGRMAMPPTAPDGMPPHAEIYFAVPDCDGAVETVQQLGGRLIDGPVDSPFGRFAAVADPQGMTFAVIDVSAASGEPPATRPA</sequence>
<dbReference type="Gene3D" id="3.10.180.10">
    <property type="entry name" value="2,3-Dihydroxybiphenyl 1,2-Dioxygenase, domain 1"/>
    <property type="match status" value="2"/>
</dbReference>
<dbReference type="SUPFAM" id="SSF54593">
    <property type="entry name" value="Glyoxalase/Bleomycin resistance protein/Dihydroxybiphenyl dioxygenase"/>
    <property type="match status" value="2"/>
</dbReference>
<dbReference type="Proteomes" id="UP001183615">
    <property type="component" value="Unassembled WGS sequence"/>
</dbReference>
<protein>
    <submittedName>
        <fullName evidence="2">VOC family protein</fullName>
    </submittedName>
</protein>
<dbReference type="InterPro" id="IPR052164">
    <property type="entry name" value="Anthracycline_SecMetBiosynth"/>
</dbReference>